<gene>
    <name evidence="1" type="ORF">L249_8122</name>
</gene>
<reference evidence="1 2" key="1">
    <citation type="journal article" date="2015" name="BMC Genomics">
        <title>Insights from the genome of Ophiocordyceps polyrhachis-furcata to pathogenicity and host specificity in insect fungi.</title>
        <authorList>
            <person name="Wichadakul D."/>
            <person name="Kobmoo N."/>
            <person name="Ingsriswang S."/>
            <person name="Tangphatsornruang S."/>
            <person name="Chantasingh D."/>
            <person name="Luangsa-ard J.J."/>
            <person name="Eurwilaichitr L."/>
        </authorList>
    </citation>
    <scope>NUCLEOTIDE SEQUENCE [LARGE SCALE GENOMIC DNA]</scope>
    <source>
        <strain evidence="1 2">BCC 54312</strain>
    </source>
</reference>
<dbReference type="AlphaFoldDB" id="A0A367LIM6"/>
<sequence>GYSGHVIAVIAGQIDRIDRINQIDQIGQIATSLPPNRRSSNRDFEVSRENHQHQLFSPSQYKHFPCLQFFFNFLFQTIT</sequence>
<keyword evidence="2" id="KW-1185">Reference proteome</keyword>
<evidence type="ECO:0000313" key="2">
    <source>
        <dbReference type="Proteomes" id="UP000253664"/>
    </source>
</evidence>
<dbReference type="EMBL" id="LKCN02000005">
    <property type="protein sequence ID" value="RCI14112.1"/>
    <property type="molecule type" value="Genomic_DNA"/>
</dbReference>
<dbReference type="Proteomes" id="UP000253664">
    <property type="component" value="Unassembled WGS sequence"/>
</dbReference>
<accession>A0A367LIM6</accession>
<comment type="caution">
    <text evidence="1">The sequence shown here is derived from an EMBL/GenBank/DDBJ whole genome shotgun (WGS) entry which is preliminary data.</text>
</comment>
<feature type="non-terminal residue" evidence="1">
    <location>
        <position position="1"/>
    </location>
</feature>
<protein>
    <submittedName>
        <fullName evidence="1">Uncharacterized protein</fullName>
    </submittedName>
</protein>
<name>A0A367LIM6_9HYPO</name>
<organism evidence="1 2">
    <name type="scientific">Ophiocordyceps polyrhachis-furcata BCC 54312</name>
    <dbReference type="NCBI Taxonomy" id="1330021"/>
    <lineage>
        <taxon>Eukaryota</taxon>
        <taxon>Fungi</taxon>
        <taxon>Dikarya</taxon>
        <taxon>Ascomycota</taxon>
        <taxon>Pezizomycotina</taxon>
        <taxon>Sordariomycetes</taxon>
        <taxon>Hypocreomycetidae</taxon>
        <taxon>Hypocreales</taxon>
        <taxon>Ophiocordycipitaceae</taxon>
        <taxon>Ophiocordyceps</taxon>
    </lineage>
</organism>
<evidence type="ECO:0000313" key="1">
    <source>
        <dbReference type="EMBL" id="RCI14112.1"/>
    </source>
</evidence>
<proteinExistence type="predicted"/>